<gene>
    <name evidence="2" type="ORF">PGLA2088_LOCUS42990</name>
</gene>
<dbReference type="Gene3D" id="1.20.58.2190">
    <property type="match status" value="1"/>
</dbReference>
<proteinExistence type="predicted"/>
<dbReference type="CDD" id="cd09212">
    <property type="entry name" value="PUB"/>
    <property type="match status" value="1"/>
</dbReference>
<organism evidence="2 3">
    <name type="scientific">Polarella glacialis</name>
    <name type="common">Dinoflagellate</name>
    <dbReference type="NCBI Taxonomy" id="89957"/>
    <lineage>
        <taxon>Eukaryota</taxon>
        <taxon>Sar</taxon>
        <taxon>Alveolata</taxon>
        <taxon>Dinophyceae</taxon>
        <taxon>Suessiales</taxon>
        <taxon>Suessiaceae</taxon>
        <taxon>Polarella</taxon>
    </lineage>
</organism>
<feature type="domain" description="PUB" evidence="1">
    <location>
        <begin position="127"/>
        <end position="200"/>
    </location>
</feature>
<reference evidence="2" key="1">
    <citation type="submission" date="2021-02" db="EMBL/GenBank/DDBJ databases">
        <authorList>
            <person name="Dougan E. K."/>
            <person name="Rhodes N."/>
            <person name="Thang M."/>
            <person name="Chan C."/>
        </authorList>
    </citation>
    <scope>NUCLEOTIDE SEQUENCE</scope>
</reference>
<evidence type="ECO:0000313" key="2">
    <source>
        <dbReference type="EMBL" id="CAE8723214.1"/>
    </source>
</evidence>
<dbReference type="InterPro" id="IPR018997">
    <property type="entry name" value="PUB_domain"/>
</dbReference>
<protein>
    <recommendedName>
        <fullName evidence="1">PUB domain-containing protein</fullName>
    </recommendedName>
</protein>
<dbReference type="SUPFAM" id="SSF143503">
    <property type="entry name" value="PUG domain-like"/>
    <property type="match status" value="1"/>
</dbReference>
<accession>A0A813L7X1</accession>
<evidence type="ECO:0000259" key="1">
    <source>
        <dbReference type="Pfam" id="PF09409"/>
    </source>
</evidence>
<dbReference type="SMART" id="SM00580">
    <property type="entry name" value="PUG"/>
    <property type="match status" value="1"/>
</dbReference>
<dbReference type="EMBL" id="CAJNNW010034583">
    <property type="protein sequence ID" value="CAE8723214.1"/>
    <property type="molecule type" value="Genomic_DNA"/>
</dbReference>
<dbReference type="InterPro" id="IPR036339">
    <property type="entry name" value="PUB-like_dom_sf"/>
</dbReference>
<sequence length="222" mass="23663">AFPTGDLDYKVPVLFIRSACRAWDSPALLAAVWAAAALSSVAVLSQHQRLAEAQGHFGGRSVAAGVSFLPLRSLGSGGASLVAAPVVVSARSEDTKRSIADASSDCPPLGKEALRQLGQAAQPKVRRQAMLALLRIASNLKDFPNAVQYRLIWKENAVFQQALGRLPGNERAMRALGFSDSEAHETWQFRRSEGDQQMLEAALSELRREEEAAVASIAAAGG</sequence>
<dbReference type="AlphaFoldDB" id="A0A813L7X1"/>
<dbReference type="Proteomes" id="UP000626109">
    <property type="component" value="Unassembled WGS sequence"/>
</dbReference>
<name>A0A813L7X1_POLGL</name>
<evidence type="ECO:0000313" key="3">
    <source>
        <dbReference type="Proteomes" id="UP000626109"/>
    </source>
</evidence>
<feature type="non-terminal residue" evidence="2">
    <location>
        <position position="1"/>
    </location>
</feature>
<dbReference type="Pfam" id="PF09409">
    <property type="entry name" value="PUB"/>
    <property type="match status" value="1"/>
</dbReference>
<comment type="caution">
    <text evidence="2">The sequence shown here is derived from an EMBL/GenBank/DDBJ whole genome shotgun (WGS) entry which is preliminary data.</text>
</comment>